<dbReference type="Proteomes" id="UP000292136">
    <property type="component" value="Unassembled WGS sequence"/>
</dbReference>
<keyword evidence="1" id="KW-0175">Coiled coil</keyword>
<evidence type="ECO:0000256" key="1">
    <source>
        <dbReference type="SAM" id="Coils"/>
    </source>
</evidence>
<evidence type="ECO:0000313" key="2">
    <source>
        <dbReference type="EMBL" id="RZT90000.1"/>
    </source>
</evidence>
<dbReference type="PANTHER" id="PTHR36508">
    <property type="entry name" value="PROTEIN SLYX"/>
    <property type="match status" value="1"/>
</dbReference>
<feature type="coiled-coil region" evidence="1">
    <location>
        <begin position="5"/>
        <end position="46"/>
    </location>
</feature>
<reference evidence="2 3" key="1">
    <citation type="submission" date="2019-02" db="EMBL/GenBank/DDBJ databases">
        <title>Genomic Encyclopedia of Type Strains, Phase IV (KMG-IV): sequencing the most valuable type-strain genomes for metagenomic binning, comparative biology and taxonomic classification.</title>
        <authorList>
            <person name="Goeker M."/>
        </authorList>
    </citation>
    <scope>NUCLEOTIDE SEQUENCE [LARGE SCALE GENOMIC DNA]</scope>
    <source>
        <strain evidence="2 3">DSM 21223</strain>
    </source>
</reference>
<proteinExistence type="predicted"/>
<dbReference type="EMBL" id="SHKM01000001">
    <property type="protein sequence ID" value="RZT90000.1"/>
    <property type="molecule type" value="Genomic_DNA"/>
</dbReference>
<dbReference type="InterPro" id="IPR007236">
    <property type="entry name" value="SlyX"/>
</dbReference>
<accession>A0ABY0IR68</accession>
<name>A0ABY0IR68_9RHOO</name>
<comment type="caution">
    <text evidence="2">The sequence shown here is derived from an EMBL/GenBank/DDBJ whole genome shotgun (WGS) entry which is preliminary data.</text>
</comment>
<keyword evidence="3" id="KW-1185">Reference proteome</keyword>
<protein>
    <submittedName>
        <fullName evidence="2">SlyX protein</fullName>
    </submittedName>
</protein>
<evidence type="ECO:0000313" key="3">
    <source>
        <dbReference type="Proteomes" id="UP000292136"/>
    </source>
</evidence>
<sequence length="66" mass="7945">MEERLNELEIKLSFADDAIDELNRTVFRQQQLIEQLQHDLRALRQQMLASLPEEKRTLQDEIPPHY</sequence>
<dbReference type="RefSeq" id="WP_014237783.1">
    <property type="nucleotide sequence ID" value="NZ_SHKM01000001.1"/>
</dbReference>
<organism evidence="2 3">
    <name type="scientific">Azospira oryzae</name>
    <dbReference type="NCBI Taxonomy" id="146939"/>
    <lineage>
        <taxon>Bacteria</taxon>
        <taxon>Pseudomonadati</taxon>
        <taxon>Pseudomonadota</taxon>
        <taxon>Betaproteobacteria</taxon>
        <taxon>Rhodocyclales</taxon>
        <taxon>Rhodocyclaceae</taxon>
        <taxon>Azospira</taxon>
    </lineage>
</organism>
<dbReference type="PANTHER" id="PTHR36508:SF1">
    <property type="entry name" value="PROTEIN SLYX"/>
    <property type="match status" value="1"/>
</dbReference>
<dbReference type="Gene3D" id="1.20.5.300">
    <property type="match status" value="1"/>
</dbReference>
<dbReference type="Pfam" id="PF04102">
    <property type="entry name" value="SlyX"/>
    <property type="match status" value="1"/>
</dbReference>
<gene>
    <name evidence="2" type="ORF">EV678_0804</name>
</gene>